<dbReference type="EnsemblMetazoa" id="MDOA001437-RB">
    <property type="protein sequence ID" value="MDOA001437-PB"/>
    <property type="gene ID" value="MDOA001437"/>
</dbReference>
<dbReference type="FunFam" id="3.40.50.720:FF:000143">
    <property type="entry name" value="Fatty acyl-CoA reductase"/>
    <property type="match status" value="1"/>
</dbReference>
<dbReference type="GO" id="GO:0102965">
    <property type="term" value="F:alcohol-forming long-chain fatty acyl-CoA reductase activity"/>
    <property type="evidence" value="ECO:0007669"/>
    <property type="project" value="UniProtKB-EC"/>
</dbReference>
<dbReference type="GO" id="GO:0080019">
    <property type="term" value="F:alcohol-forming very long-chain fatty acyl-CoA reductase activity"/>
    <property type="evidence" value="ECO:0007669"/>
    <property type="project" value="InterPro"/>
</dbReference>
<keyword evidence="4 11" id="KW-0812">Transmembrane</keyword>
<comment type="subcellular location">
    <subcellularLocation>
        <location evidence="1">Membrane</location>
        <topology evidence="1">Multi-pass membrane protein</topology>
    </subcellularLocation>
</comment>
<dbReference type="EC" id="1.2.1.84" evidence="11"/>
<dbReference type="OrthoDB" id="429813at2759"/>
<dbReference type="RefSeq" id="XP_019891862.1">
    <property type="nucleotide sequence ID" value="XM_020036303.1"/>
</dbReference>
<dbReference type="Pfam" id="PF03015">
    <property type="entry name" value="Sterile"/>
    <property type="match status" value="1"/>
</dbReference>
<evidence type="ECO:0000256" key="9">
    <source>
        <dbReference type="ARBA" id="ARBA00023136"/>
    </source>
</evidence>
<evidence type="ECO:0000313" key="14">
    <source>
        <dbReference type="EnsemblMetazoa" id="MDOA001437-PB"/>
    </source>
</evidence>
<evidence type="ECO:0000313" key="16">
    <source>
        <dbReference type="RefSeq" id="XP_019891862.1"/>
    </source>
</evidence>
<evidence type="ECO:0000256" key="5">
    <source>
        <dbReference type="ARBA" id="ARBA00022857"/>
    </source>
</evidence>
<keyword evidence="15" id="KW-1185">Reference proteome</keyword>
<dbReference type="InterPro" id="IPR033640">
    <property type="entry name" value="FAR_C"/>
</dbReference>
<evidence type="ECO:0000256" key="1">
    <source>
        <dbReference type="ARBA" id="ARBA00004141"/>
    </source>
</evidence>
<evidence type="ECO:0000256" key="8">
    <source>
        <dbReference type="ARBA" id="ARBA00023098"/>
    </source>
</evidence>
<evidence type="ECO:0000259" key="12">
    <source>
        <dbReference type="Pfam" id="PF03015"/>
    </source>
</evidence>
<keyword evidence="7 11" id="KW-0560">Oxidoreductase</keyword>
<accession>A0A1I8M5F5</accession>
<evidence type="ECO:0000256" key="2">
    <source>
        <dbReference type="ARBA" id="ARBA00005928"/>
    </source>
</evidence>
<organism evidence="14">
    <name type="scientific">Musca domestica</name>
    <name type="common">House fly</name>
    <dbReference type="NCBI Taxonomy" id="7370"/>
    <lineage>
        <taxon>Eukaryota</taxon>
        <taxon>Metazoa</taxon>
        <taxon>Ecdysozoa</taxon>
        <taxon>Arthropoda</taxon>
        <taxon>Hexapoda</taxon>
        <taxon>Insecta</taxon>
        <taxon>Pterygota</taxon>
        <taxon>Neoptera</taxon>
        <taxon>Endopterygota</taxon>
        <taxon>Diptera</taxon>
        <taxon>Brachycera</taxon>
        <taxon>Muscomorpha</taxon>
        <taxon>Muscoidea</taxon>
        <taxon>Muscidae</taxon>
        <taxon>Musca</taxon>
    </lineage>
</organism>
<evidence type="ECO:0000313" key="15">
    <source>
        <dbReference type="Proteomes" id="UP001652621"/>
    </source>
</evidence>
<keyword evidence="6 11" id="KW-1133">Transmembrane helix</keyword>
<dbReference type="PANTHER" id="PTHR11011">
    <property type="entry name" value="MALE STERILITY PROTEIN 2-RELATED"/>
    <property type="match status" value="1"/>
</dbReference>
<evidence type="ECO:0000256" key="6">
    <source>
        <dbReference type="ARBA" id="ARBA00022989"/>
    </source>
</evidence>
<feature type="transmembrane region" description="Helical" evidence="11">
    <location>
        <begin position="394"/>
        <end position="416"/>
    </location>
</feature>
<dbReference type="GeneID" id="101889411"/>
<dbReference type="VEuPathDB" id="VectorBase:MDOA001437"/>
<dbReference type="VEuPathDB" id="VectorBase:MDOMA2_008675"/>
<keyword evidence="3 11" id="KW-0444">Lipid biosynthesis</keyword>
<evidence type="ECO:0000256" key="4">
    <source>
        <dbReference type="ARBA" id="ARBA00022692"/>
    </source>
</evidence>
<dbReference type="Gene3D" id="3.40.50.720">
    <property type="entry name" value="NAD(P)-binding Rossmann-like Domain"/>
    <property type="match status" value="1"/>
</dbReference>
<dbReference type="InterPro" id="IPR013120">
    <property type="entry name" value="FAR_NAD-bd"/>
</dbReference>
<feature type="domain" description="Fatty acyl-CoA reductase C-terminal" evidence="12">
    <location>
        <begin position="400"/>
        <end position="492"/>
    </location>
</feature>
<sequence length="576" mass="65880">MLDKLPIAPKILTFPKERPKLQFEKEVGFAKVDHVDDTEVDRIAQSLAGRAIFLTGGTGFMGKVLVEKLLRSCGELKKIYLLVRPKKGKSPEKRLKEVMDDVLFDKVKEQHSLDWIASKVVLITGDVLEPQLGISPENIKTLRNEVSIVVHCAATVRFDEPLRKAVFLNVRGTKYTLDLSSTFKHLSVFWYISTTYCHVHVDNLYEKPYDPPADPHKVISLCELLGDKHMAAIEKRLMGNIPKSYSYTKSLAEALVVERFGKMPTGIIRPSIVIPTWREPIRGWADNVNGPIGLLIGAGKGVIRTVYIREDGYGDMIPVDFAASGILVATWRYLTTEFEPMDIPIVHLSSSNEIKITWGEVIEVSRWVINNKVPLNGVAWYPGGSMKSSLVMHWISMILFHWLPALLVDFLLVILLQKPVLIRVQKRITKGLEVIGFYANGTWNFDNTKLIELRKLMNNRERLTYPIEVFEFDLIDYFVDCAMCARRFMLKQTDDTIPAAKRHLKIMWCLDKLLKGLFLFGLCYYIYQHFLADFLENFLGRYYGHNETSATISNTPNPEWNQTHIGGYWMLLLPKN</sequence>
<dbReference type="KEGG" id="mde:101889411"/>
<dbReference type="PANTHER" id="PTHR11011:SF61">
    <property type="entry name" value="FATTY ACYL-COA REDUCTASE"/>
    <property type="match status" value="1"/>
</dbReference>
<keyword evidence="5 11" id="KW-0521">NADP</keyword>
<reference evidence="16" key="2">
    <citation type="submission" date="2025-04" db="UniProtKB">
        <authorList>
            <consortium name="RefSeq"/>
        </authorList>
    </citation>
    <scope>IDENTIFICATION</scope>
    <source>
        <strain evidence="16">Aabys</strain>
    </source>
</reference>
<keyword evidence="8 11" id="KW-0443">Lipid metabolism</keyword>
<dbReference type="CDD" id="cd09071">
    <property type="entry name" value="FAR_C"/>
    <property type="match status" value="1"/>
</dbReference>
<evidence type="ECO:0000256" key="7">
    <source>
        <dbReference type="ARBA" id="ARBA00023002"/>
    </source>
</evidence>
<protein>
    <recommendedName>
        <fullName evidence="11">Fatty acyl-CoA reductase</fullName>
        <ecNumber evidence="11">1.2.1.84</ecNumber>
    </recommendedName>
</protein>
<evidence type="ECO:0000256" key="3">
    <source>
        <dbReference type="ARBA" id="ARBA00022516"/>
    </source>
</evidence>
<feature type="transmembrane region" description="Helical" evidence="11">
    <location>
        <begin position="509"/>
        <end position="527"/>
    </location>
</feature>
<dbReference type="GO" id="GO:0016020">
    <property type="term" value="C:membrane"/>
    <property type="evidence" value="ECO:0007669"/>
    <property type="project" value="UniProtKB-SubCell"/>
</dbReference>
<evidence type="ECO:0000256" key="11">
    <source>
        <dbReference type="RuleBase" id="RU363097"/>
    </source>
</evidence>
<dbReference type="eggNOG" id="KOG1221">
    <property type="taxonomic scope" value="Eukaryota"/>
</dbReference>
<dbReference type="SUPFAM" id="SSF51735">
    <property type="entry name" value="NAD(P)-binding Rossmann-fold domains"/>
    <property type="match status" value="1"/>
</dbReference>
<proteinExistence type="inferred from homology"/>
<comment type="function">
    <text evidence="11">Catalyzes the reduction of fatty acyl-CoA to fatty alcohols.</text>
</comment>
<gene>
    <name evidence="14" type="primary">101889411</name>
    <name evidence="16" type="synonym">LOC101889411</name>
</gene>
<dbReference type="Proteomes" id="UP001652621">
    <property type="component" value="Unplaced"/>
</dbReference>
<name>A0A1I8M5F5_MUSDO</name>
<dbReference type="InterPro" id="IPR026055">
    <property type="entry name" value="FAR"/>
</dbReference>
<dbReference type="AlphaFoldDB" id="A0A1I8M5F5"/>
<dbReference type="GO" id="GO:0005777">
    <property type="term" value="C:peroxisome"/>
    <property type="evidence" value="ECO:0007669"/>
    <property type="project" value="TreeGrafter"/>
</dbReference>
<evidence type="ECO:0000259" key="13">
    <source>
        <dbReference type="Pfam" id="PF07993"/>
    </source>
</evidence>
<comment type="similarity">
    <text evidence="2 11">Belongs to the fatty acyl-CoA reductase family.</text>
</comment>
<reference evidence="14" key="1">
    <citation type="submission" date="2020-05" db="UniProtKB">
        <authorList>
            <consortium name="EnsemblMetazoa"/>
        </authorList>
    </citation>
    <scope>IDENTIFICATION</scope>
    <source>
        <strain evidence="14">Aabys</strain>
    </source>
</reference>
<feature type="domain" description="Thioester reductase (TE)" evidence="13">
    <location>
        <begin position="54"/>
        <end position="324"/>
    </location>
</feature>
<comment type="catalytic activity">
    <reaction evidence="10 11">
        <text>a long-chain fatty acyl-CoA + 2 NADPH + 2 H(+) = a long-chain primary fatty alcohol + 2 NADP(+) + CoA</text>
        <dbReference type="Rhea" id="RHEA:52716"/>
        <dbReference type="ChEBI" id="CHEBI:15378"/>
        <dbReference type="ChEBI" id="CHEBI:57287"/>
        <dbReference type="ChEBI" id="CHEBI:57783"/>
        <dbReference type="ChEBI" id="CHEBI:58349"/>
        <dbReference type="ChEBI" id="CHEBI:77396"/>
        <dbReference type="ChEBI" id="CHEBI:83139"/>
        <dbReference type="EC" id="1.2.1.84"/>
    </reaction>
</comment>
<dbReference type="Pfam" id="PF07993">
    <property type="entry name" value="NAD_binding_4"/>
    <property type="match status" value="1"/>
</dbReference>
<dbReference type="GO" id="GO:0035336">
    <property type="term" value="P:long-chain fatty-acyl-CoA metabolic process"/>
    <property type="evidence" value="ECO:0007669"/>
    <property type="project" value="TreeGrafter"/>
</dbReference>
<dbReference type="CDD" id="cd05236">
    <property type="entry name" value="FAR-N_SDR_e"/>
    <property type="match status" value="1"/>
</dbReference>
<evidence type="ECO:0000256" key="10">
    <source>
        <dbReference type="ARBA" id="ARBA00052530"/>
    </source>
</evidence>
<keyword evidence="9 11" id="KW-0472">Membrane</keyword>
<dbReference type="InterPro" id="IPR036291">
    <property type="entry name" value="NAD(P)-bd_dom_sf"/>
</dbReference>